<evidence type="ECO:0000313" key="3">
    <source>
        <dbReference type="Proteomes" id="UP000757540"/>
    </source>
</evidence>
<sequence>MESELSELSEPSLGVKIGTVAATFAAGWVAQKLIKIVWEKATGHDAPIDLDADDIPIVQAITFAAVTGGVAVLARRLARQGVTKAVDRRARSISVT</sequence>
<keyword evidence="1" id="KW-0812">Transmembrane</keyword>
<proteinExistence type="predicted"/>
<evidence type="ECO:0008006" key="4">
    <source>
        <dbReference type="Google" id="ProtNLM"/>
    </source>
</evidence>
<organism evidence="2 3">
    <name type="scientific">Isoptericola halotolerans</name>
    <dbReference type="NCBI Taxonomy" id="300560"/>
    <lineage>
        <taxon>Bacteria</taxon>
        <taxon>Bacillati</taxon>
        <taxon>Actinomycetota</taxon>
        <taxon>Actinomycetes</taxon>
        <taxon>Micrococcales</taxon>
        <taxon>Promicromonosporaceae</taxon>
        <taxon>Isoptericola</taxon>
    </lineage>
</organism>
<reference evidence="2 3" key="1">
    <citation type="submission" date="2020-05" db="EMBL/GenBank/DDBJ databases">
        <title>Genomic Encyclopedia of Type Strains, Phase III (KMG-III): the genomes of soil and plant-associated and newly described type strains.</title>
        <authorList>
            <person name="Whitman W."/>
        </authorList>
    </citation>
    <scope>NUCLEOTIDE SEQUENCE [LARGE SCALE GENOMIC DNA]</scope>
    <source>
        <strain evidence="2 3">KCTC 19046</strain>
    </source>
</reference>
<feature type="transmembrane region" description="Helical" evidence="1">
    <location>
        <begin position="55"/>
        <end position="74"/>
    </location>
</feature>
<keyword evidence="1" id="KW-1133">Transmembrane helix</keyword>
<gene>
    <name evidence="2" type="ORF">HDG69_001563</name>
</gene>
<evidence type="ECO:0000313" key="2">
    <source>
        <dbReference type="EMBL" id="NOV96988.1"/>
    </source>
</evidence>
<accession>A0ABX2A5V7</accession>
<dbReference type="InterPro" id="IPR025329">
    <property type="entry name" value="DUF4235"/>
</dbReference>
<dbReference type="Proteomes" id="UP000757540">
    <property type="component" value="Unassembled WGS sequence"/>
</dbReference>
<comment type="caution">
    <text evidence="2">The sequence shown here is derived from an EMBL/GenBank/DDBJ whole genome shotgun (WGS) entry which is preliminary data.</text>
</comment>
<protein>
    <recommendedName>
        <fullName evidence="4">DUF4235 domain-containing protein</fullName>
    </recommendedName>
</protein>
<keyword evidence="1" id="KW-0472">Membrane</keyword>
<keyword evidence="3" id="KW-1185">Reference proteome</keyword>
<name>A0ABX2A5V7_9MICO</name>
<dbReference type="RefSeq" id="WP_343036336.1">
    <property type="nucleotide sequence ID" value="NZ_BAAAML010000014.1"/>
</dbReference>
<evidence type="ECO:0000256" key="1">
    <source>
        <dbReference type="SAM" id="Phobius"/>
    </source>
</evidence>
<dbReference type="Pfam" id="PF14019">
    <property type="entry name" value="DUF4235"/>
    <property type="match status" value="1"/>
</dbReference>
<dbReference type="EMBL" id="JABEZU010000002">
    <property type="protein sequence ID" value="NOV96988.1"/>
    <property type="molecule type" value="Genomic_DNA"/>
</dbReference>